<gene>
    <name evidence="2" type="ORF">Tci_836719</name>
</gene>
<protein>
    <submittedName>
        <fullName evidence="2">Uncharacterized protein</fullName>
    </submittedName>
</protein>
<evidence type="ECO:0000256" key="1">
    <source>
        <dbReference type="SAM" id="MobiDB-lite"/>
    </source>
</evidence>
<organism evidence="2">
    <name type="scientific">Tanacetum cinerariifolium</name>
    <name type="common">Dalmatian daisy</name>
    <name type="synonym">Chrysanthemum cinerariifolium</name>
    <dbReference type="NCBI Taxonomy" id="118510"/>
    <lineage>
        <taxon>Eukaryota</taxon>
        <taxon>Viridiplantae</taxon>
        <taxon>Streptophyta</taxon>
        <taxon>Embryophyta</taxon>
        <taxon>Tracheophyta</taxon>
        <taxon>Spermatophyta</taxon>
        <taxon>Magnoliopsida</taxon>
        <taxon>eudicotyledons</taxon>
        <taxon>Gunneridae</taxon>
        <taxon>Pentapetalae</taxon>
        <taxon>asterids</taxon>
        <taxon>campanulids</taxon>
        <taxon>Asterales</taxon>
        <taxon>Asteraceae</taxon>
        <taxon>Asteroideae</taxon>
        <taxon>Anthemideae</taxon>
        <taxon>Anthemidinae</taxon>
        <taxon>Tanacetum</taxon>
    </lineage>
</organism>
<name>A0A699Q9P5_TANCI</name>
<evidence type="ECO:0000313" key="2">
    <source>
        <dbReference type="EMBL" id="GFC64749.1"/>
    </source>
</evidence>
<comment type="caution">
    <text evidence="2">The sequence shown here is derived from an EMBL/GenBank/DDBJ whole genome shotgun (WGS) entry which is preliminary data.</text>
</comment>
<dbReference type="EMBL" id="BKCJ011003673">
    <property type="protein sequence ID" value="GFC64749.1"/>
    <property type="molecule type" value="Genomic_DNA"/>
</dbReference>
<proteinExistence type="predicted"/>
<sequence>GYFVGLGCDNIKIDRTVRNVMSDLFGLKKLVKGLSDRFDKYVRSKVFEVKRVLENELVNERNGKEFYREFDEYIEPPAEPSARPVPAPYPDDPYVVTKDAAIAAAVATSDINDDDDLAPLDSQPYEPHGSPRGIQ</sequence>
<accession>A0A699Q9P5</accession>
<reference evidence="2" key="1">
    <citation type="journal article" date="2019" name="Sci. Rep.">
        <title>Draft genome of Tanacetum cinerariifolium, the natural source of mosquito coil.</title>
        <authorList>
            <person name="Yamashiro T."/>
            <person name="Shiraishi A."/>
            <person name="Satake H."/>
            <person name="Nakayama K."/>
        </authorList>
    </citation>
    <scope>NUCLEOTIDE SEQUENCE</scope>
</reference>
<feature type="non-terminal residue" evidence="2">
    <location>
        <position position="1"/>
    </location>
</feature>
<feature type="region of interest" description="Disordered" evidence="1">
    <location>
        <begin position="112"/>
        <end position="135"/>
    </location>
</feature>
<dbReference type="AlphaFoldDB" id="A0A699Q9P5"/>